<evidence type="ECO:0000313" key="1">
    <source>
        <dbReference type="EMBL" id="KOF72959.1"/>
    </source>
</evidence>
<dbReference type="EMBL" id="KQ423414">
    <property type="protein sequence ID" value="KOF72959.1"/>
    <property type="molecule type" value="Genomic_DNA"/>
</dbReference>
<reference evidence="1" key="1">
    <citation type="submission" date="2015-07" db="EMBL/GenBank/DDBJ databases">
        <title>MeaNS - Measles Nucleotide Surveillance Program.</title>
        <authorList>
            <person name="Tran T."/>
            <person name="Druce J."/>
        </authorList>
    </citation>
    <scope>NUCLEOTIDE SEQUENCE</scope>
    <source>
        <strain evidence="1">UCB-OBI-ISO-001</strain>
        <tissue evidence="1">Gonad</tissue>
    </source>
</reference>
<name>A0A0L8G7V5_OCTBM</name>
<gene>
    <name evidence="1" type="ORF">OCBIM_22038597mg</name>
</gene>
<organism evidence="1">
    <name type="scientific">Octopus bimaculoides</name>
    <name type="common">California two-spotted octopus</name>
    <dbReference type="NCBI Taxonomy" id="37653"/>
    <lineage>
        <taxon>Eukaryota</taxon>
        <taxon>Metazoa</taxon>
        <taxon>Spiralia</taxon>
        <taxon>Lophotrochozoa</taxon>
        <taxon>Mollusca</taxon>
        <taxon>Cephalopoda</taxon>
        <taxon>Coleoidea</taxon>
        <taxon>Octopodiformes</taxon>
        <taxon>Octopoda</taxon>
        <taxon>Incirrata</taxon>
        <taxon>Octopodidae</taxon>
        <taxon>Octopus</taxon>
    </lineage>
</organism>
<sequence length="72" mass="7836">MCIVGAWRVDIRESTLGCRTGSGGTCSKFSLFIPSILLKERVPALDTHVRNGQNKVKDNAGMSLELQLLICS</sequence>
<accession>A0A0L8G7V5</accession>
<proteinExistence type="predicted"/>
<dbReference type="AlphaFoldDB" id="A0A0L8G7V5"/>
<protein>
    <submittedName>
        <fullName evidence="1">Uncharacterized protein</fullName>
    </submittedName>
</protein>